<comment type="caution">
    <text evidence="2">The sequence shown here is derived from an EMBL/GenBank/DDBJ whole genome shotgun (WGS) entry which is preliminary data.</text>
</comment>
<proteinExistence type="predicted"/>
<dbReference type="AlphaFoldDB" id="A0A9P7YXF1"/>
<reference evidence="2" key="1">
    <citation type="journal article" date="2021" name="IMA Fungus">
        <title>Genomic characterization of three marine fungi, including Emericellopsis atlantica sp. nov. with signatures of a generalist lifestyle and marine biomass degradation.</title>
        <authorList>
            <person name="Hagestad O.C."/>
            <person name="Hou L."/>
            <person name="Andersen J.H."/>
            <person name="Hansen E.H."/>
            <person name="Altermark B."/>
            <person name="Li C."/>
            <person name="Kuhnert E."/>
            <person name="Cox R.J."/>
            <person name="Crous P.W."/>
            <person name="Spatafora J.W."/>
            <person name="Lail K."/>
            <person name="Amirebrahimi M."/>
            <person name="Lipzen A."/>
            <person name="Pangilinan J."/>
            <person name="Andreopoulos W."/>
            <person name="Hayes R.D."/>
            <person name="Ng V."/>
            <person name="Grigoriev I.V."/>
            <person name="Jackson S.A."/>
            <person name="Sutton T.D.S."/>
            <person name="Dobson A.D.W."/>
            <person name="Rama T."/>
        </authorList>
    </citation>
    <scope>NUCLEOTIDE SEQUENCE</scope>
    <source>
        <strain evidence="2">TRa3180A</strain>
    </source>
</reference>
<evidence type="ECO:0000313" key="2">
    <source>
        <dbReference type="EMBL" id="KAG9241421.1"/>
    </source>
</evidence>
<evidence type="ECO:0000313" key="3">
    <source>
        <dbReference type="Proteomes" id="UP000887226"/>
    </source>
</evidence>
<keyword evidence="3" id="KW-1185">Reference proteome</keyword>
<organism evidence="2 3">
    <name type="scientific">Calycina marina</name>
    <dbReference type="NCBI Taxonomy" id="1763456"/>
    <lineage>
        <taxon>Eukaryota</taxon>
        <taxon>Fungi</taxon>
        <taxon>Dikarya</taxon>
        <taxon>Ascomycota</taxon>
        <taxon>Pezizomycotina</taxon>
        <taxon>Leotiomycetes</taxon>
        <taxon>Helotiales</taxon>
        <taxon>Pezizellaceae</taxon>
        <taxon>Calycina</taxon>
    </lineage>
</organism>
<gene>
    <name evidence="2" type="ORF">BJ878DRAFT_520789</name>
</gene>
<dbReference type="EMBL" id="MU254215">
    <property type="protein sequence ID" value="KAG9241421.1"/>
    <property type="molecule type" value="Genomic_DNA"/>
</dbReference>
<feature type="region of interest" description="Disordered" evidence="1">
    <location>
        <begin position="141"/>
        <end position="207"/>
    </location>
</feature>
<name>A0A9P7YXF1_9HELO</name>
<protein>
    <submittedName>
        <fullName evidence="2">Uncharacterized protein</fullName>
    </submittedName>
</protein>
<sequence>MNNGPRPVAELEALIRELDVIGQDMRILKINYNRVASPGSDLRSAITRDFTDPFEDRFLGIHRAEGALRIALSAHLDELERTQRDYTYSRGARKLYWHVRWVLTGRRRTKQELQAITRSRADLQAGVMSFIAHCLPLSPAPGHVPQAPQSPRGQHHRGDRVPRPLGLPPQPPAVARDADTLSGTYTAFSRHEQPPVMSHPTNLRKYQ</sequence>
<evidence type="ECO:0000256" key="1">
    <source>
        <dbReference type="SAM" id="MobiDB-lite"/>
    </source>
</evidence>
<accession>A0A9P7YXF1</accession>
<dbReference type="Proteomes" id="UP000887226">
    <property type="component" value="Unassembled WGS sequence"/>
</dbReference>